<dbReference type="PANTHER" id="PTHR30349">
    <property type="entry name" value="PHAGE INTEGRASE-RELATED"/>
    <property type="match status" value="1"/>
</dbReference>
<evidence type="ECO:0000313" key="7">
    <source>
        <dbReference type="Proteomes" id="UP001139516"/>
    </source>
</evidence>
<proteinExistence type="inferred from homology"/>
<organism evidence="6 7">
    <name type="scientific">Roseomonas acroporae</name>
    <dbReference type="NCBI Taxonomy" id="2937791"/>
    <lineage>
        <taxon>Bacteria</taxon>
        <taxon>Pseudomonadati</taxon>
        <taxon>Pseudomonadota</taxon>
        <taxon>Alphaproteobacteria</taxon>
        <taxon>Acetobacterales</taxon>
        <taxon>Roseomonadaceae</taxon>
        <taxon>Roseomonas</taxon>
    </lineage>
</organism>
<gene>
    <name evidence="6" type="ORF">M0638_12695</name>
</gene>
<dbReference type="InterPro" id="IPR002104">
    <property type="entry name" value="Integrase_catalytic"/>
</dbReference>
<comment type="similarity">
    <text evidence="1">Belongs to the 'phage' integrase family.</text>
</comment>
<dbReference type="EMBL" id="JALPRX010000054">
    <property type="protein sequence ID" value="MCK8785243.1"/>
    <property type="molecule type" value="Genomic_DNA"/>
</dbReference>
<dbReference type="RefSeq" id="WP_248667367.1">
    <property type="nucleotide sequence ID" value="NZ_JALPRX010000054.1"/>
</dbReference>
<dbReference type="InterPro" id="IPR013762">
    <property type="entry name" value="Integrase-like_cat_sf"/>
</dbReference>
<dbReference type="CDD" id="cd00796">
    <property type="entry name" value="INT_Rci_Hp1_C"/>
    <property type="match status" value="1"/>
</dbReference>
<evidence type="ECO:0000256" key="2">
    <source>
        <dbReference type="ARBA" id="ARBA00022908"/>
    </source>
</evidence>
<evidence type="ECO:0000256" key="1">
    <source>
        <dbReference type="ARBA" id="ARBA00008857"/>
    </source>
</evidence>
<evidence type="ECO:0000259" key="5">
    <source>
        <dbReference type="PROSITE" id="PS51898"/>
    </source>
</evidence>
<protein>
    <submittedName>
        <fullName evidence="6">Site-specific integrase</fullName>
    </submittedName>
</protein>
<dbReference type="GO" id="GO:0015074">
    <property type="term" value="P:DNA integration"/>
    <property type="evidence" value="ECO:0007669"/>
    <property type="project" value="UniProtKB-KW"/>
</dbReference>
<dbReference type="SUPFAM" id="SSF56349">
    <property type="entry name" value="DNA breaking-rejoining enzymes"/>
    <property type="match status" value="1"/>
</dbReference>
<keyword evidence="7" id="KW-1185">Reference proteome</keyword>
<keyword evidence="4" id="KW-0233">DNA recombination</keyword>
<dbReference type="AlphaFoldDB" id="A0A9X1Y8T9"/>
<keyword evidence="3" id="KW-0238">DNA-binding</keyword>
<dbReference type="InterPro" id="IPR050090">
    <property type="entry name" value="Tyrosine_recombinase_XerCD"/>
</dbReference>
<dbReference type="Pfam" id="PF00589">
    <property type="entry name" value="Phage_integrase"/>
    <property type="match status" value="1"/>
</dbReference>
<dbReference type="PANTHER" id="PTHR30349:SF41">
    <property type="entry name" value="INTEGRASE_RECOMBINASE PROTEIN MJ0367-RELATED"/>
    <property type="match status" value="1"/>
</dbReference>
<dbReference type="GO" id="GO:0006310">
    <property type="term" value="P:DNA recombination"/>
    <property type="evidence" value="ECO:0007669"/>
    <property type="project" value="UniProtKB-KW"/>
</dbReference>
<accession>A0A9X1Y8T9</accession>
<keyword evidence="2" id="KW-0229">DNA integration</keyword>
<feature type="domain" description="Tyr recombinase" evidence="5">
    <location>
        <begin position="155"/>
        <end position="352"/>
    </location>
</feature>
<reference evidence="6" key="1">
    <citation type="submission" date="2022-04" db="EMBL/GenBank/DDBJ databases">
        <title>Roseomonas acroporae sp. nov., isolated from coral Acropora digitifera.</title>
        <authorList>
            <person name="Sun H."/>
        </authorList>
    </citation>
    <scope>NUCLEOTIDE SEQUENCE</scope>
    <source>
        <strain evidence="6">NAR14</strain>
    </source>
</reference>
<evidence type="ECO:0000256" key="4">
    <source>
        <dbReference type="ARBA" id="ARBA00023172"/>
    </source>
</evidence>
<sequence length="365" mass="40879">MPLKLVRRKGSALWYIQGTVAGTRIRESTGIADRGLAEEKRAQREAELFRGAVYGSRAVVNFSKAVTSYMKVNKPSPETSKLVTRLHGLLGMKLLKDIKQEQVDEAIEAICPGASPQRQVRAVITPLTAILNHAAYRDWCDPPRFKRPPGAAGEKRTRWLTPDEYRRLLTSASPHLQPMIVFMACTGARMGEVLTLQWRDVDLDHGRAVLRDVKAQHGVRRNRLCDLPPAAVEALRGIEGRQGEVFRTEDGKAYSGKGGLGSRAKSAWATACRRAGFEGEWVVTRWEDGTVRNRWWQVEDVTPHVLRHTWATWHYAVHRDLLKLKLDGDWSSVTLCERYAKLAPAAMAPAIMRCWGQEVAAQAVG</sequence>
<name>A0A9X1Y8T9_9PROT</name>
<evidence type="ECO:0000256" key="3">
    <source>
        <dbReference type="ARBA" id="ARBA00023125"/>
    </source>
</evidence>
<dbReference type="GO" id="GO:0003677">
    <property type="term" value="F:DNA binding"/>
    <property type="evidence" value="ECO:0007669"/>
    <property type="project" value="UniProtKB-KW"/>
</dbReference>
<evidence type="ECO:0000313" key="6">
    <source>
        <dbReference type="EMBL" id="MCK8785243.1"/>
    </source>
</evidence>
<dbReference type="Gene3D" id="1.10.443.10">
    <property type="entry name" value="Intergrase catalytic core"/>
    <property type="match status" value="1"/>
</dbReference>
<dbReference type="PROSITE" id="PS51898">
    <property type="entry name" value="TYR_RECOMBINASE"/>
    <property type="match status" value="1"/>
</dbReference>
<dbReference type="InterPro" id="IPR011010">
    <property type="entry name" value="DNA_brk_join_enz"/>
</dbReference>
<dbReference type="Proteomes" id="UP001139516">
    <property type="component" value="Unassembled WGS sequence"/>
</dbReference>
<comment type="caution">
    <text evidence="6">The sequence shown here is derived from an EMBL/GenBank/DDBJ whole genome shotgun (WGS) entry which is preliminary data.</text>
</comment>